<dbReference type="GeneID" id="40320257"/>
<feature type="region of interest" description="Disordered" evidence="4">
    <location>
        <begin position="2951"/>
        <end position="2972"/>
    </location>
</feature>
<feature type="region of interest" description="Disordered" evidence="4">
    <location>
        <begin position="925"/>
        <end position="963"/>
    </location>
</feature>
<dbReference type="RefSeq" id="XP_029226473.1">
    <property type="nucleotide sequence ID" value="XM_029373521.1"/>
</dbReference>
<keyword evidence="7" id="KW-1185">Reference proteome</keyword>
<feature type="compositionally biased region" description="Polar residues" evidence="4">
    <location>
        <begin position="1629"/>
        <end position="1653"/>
    </location>
</feature>
<feature type="region of interest" description="Disordered" evidence="4">
    <location>
        <begin position="1711"/>
        <end position="1788"/>
    </location>
</feature>
<evidence type="ECO:0000256" key="3">
    <source>
        <dbReference type="ARBA" id="ARBA00022786"/>
    </source>
</evidence>
<dbReference type="OrthoDB" id="427974at2759"/>
<comment type="caution">
    <text evidence="6">The sequence shown here is derived from an EMBL/GenBank/DDBJ whole genome shotgun (WGS) entry which is preliminary data.</text>
</comment>
<keyword evidence="2" id="KW-0677">Repeat</keyword>
<dbReference type="InterPro" id="IPR012334">
    <property type="entry name" value="Pectin_lyas_fold"/>
</dbReference>
<dbReference type="EMBL" id="MKKU01000448">
    <property type="protein sequence ID" value="RNF12042.1"/>
    <property type="molecule type" value="Genomic_DNA"/>
</dbReference>
<evidence type="ECO:0000256" key="4">
    <source>
        <dbReference type="SAM" id="MobiDB-lite"/>
    </source>
</evidence>
<dbReference type="InterPro" id="IPR006626">
    <property type="entry name" value="PbH1"/>
</dbReference>
<protein>
    <recommendedName>
        <fullName evidence="5">Carbohydrate-binding/sugar hydrolysis domain-containing protein</fullName>
    </recommendedName>
</protein>
<name>A0A422P2V3_9TRYP</name>
<dbReference type="SUPFAM" id="SSF51126">
    <property type="entry name" value="Pectin lyase-like"/>
    <property type="match status" value="9"/>
</dbReference>
<accession>A0A422P2V3</accession>
<dbReference type="GO" id="GO:0006511">
    <property type="term" value="P:ubiquitin-dependent protein catabolic process"/>
    <property type="evidence" value="ECO:0007669"/>
    <property type="project" value="TreeGrafter"/>
</dbReference>
<feature type="compositionally biased region" description="Basic and acidic residues" evidence="4">
    <location>
        <begin position="1761"/>
        <end position="1775"/>
    </location>
</feature>
<comment type="pathway">
    <text evidence="1">Protein modification; protein ubiquitination.</text>
</comment>
<evidence type="ECO:0000313" key="7">
    <source>
        <dbReference type="Proteomes" id="UP000284403"/>
    </source>
</evidence>
<dbReference type="SMART" id="SM00710">
    <property type="entry name" value="PbH1"/>
    <property type="match status" value="44"/>
</dbReference>
<dbReference type="InterPro" id="IPR039448">
    <property type="entry name" value="Beta_helix"/>
</dbReference>
<dbReference type="InterPro" id="IPR011050">
    <property type="entry name" value="Pectin_lyase_fold/virulence"/>
</dbReference>
<feature type="compositionally biased region" description="Basic residues" evidence="4">
    <location>
        <begin position="1730"/>
        <end position="1739"/>
    </location>
</feature>
<feature type="domain" description="Carbohydrate-binding/sugar hydrolysis" evidence="5">
    <location>
        <begin position="745"/>
        <end position="884"/>
    </location>
</feature>
<dbReference type="Pfam" id="PF13229">
    <property type="entry name" value="Beta_helix"/>
    <property type="match status" value="7"/>
</dbReference>
<evidence type="ECO:0000256" key="2">
    <source>
        <dbReference type="ARBA" id="ARBA00022737"/>
    </source>
</evidence>
<dbReference type="Proteomes" id="UP000284403">
    <property type="component" value="Unassembled WGS sequence"/>
</dbReference>
<dbReference type="PANTHER" id="PTHR22990">
    <property type="entry name" value="F-BOX ONLY PROTEIN"/>
    <property type="match status" value="1"/>
</dbReference>
<feature type="region of interest" description="Disordered" evidence="4">
    <location>
        <begin position="1623"/>
        <end position="1665"/>
    </location>
</feature>
<evidence type="ECO:0000259" key="5">
    <source>
        <dbReference type="SMART" id="SM00722"/>
    </source>
</evidence>
<dbReference type="NCBIfam" id="TIGR03804">
    <property type="entry name" value="para_beta_helix"/>
    <property type="match status" value="1"/>
</dbReference>
<dbReference type="InterPro" id="IPR006633">
    <property type="entry name" value="Carb-bd_sugar_hydrolysis-dom"/>
</dbReference>
<evidence type="ECO:0000256" key="1">
    <source>
        <dbReference type="ARBA" id="ARBA00004906"/>
    </source>
</evidence>
<gene>
    <name evidence="6" type="ORF">Tco025E_06646</name>
</gene>
<dbReference type="InterPro" id="IPR022441">
    <property type="entry name" value="Para_beta_helix_rpt-2"/>
</dbReference>
<dbReference type="InterPro" id="IPR051550">
    <property type="entry name" value="SCF-Subunits/Alg-Epimerases"/>
</dbReference>
<feature type="domain" description="Carbohydrate-binding/sugar hydrolysis" evidence="5">
    <location>
        <begin position="493"/>
        <end position="608"/>
    </location>
</feature>
<reference evidence="6 7" key="1">
    <citation type="journal article" date="2018" name="BMC Genomics">
        <title>Genomic comparison of Trypanosoma conorhini and Trypanosoma rangeli to Trypanosoma cruzi strains of high and low virulence.</title>
        <authorList>
            <person name="Bradwell K.R."/>
            <person name="Koparde V.N."/>
            <person name="Matveyev A.V."/>
            <person name="Serrano M.G."/>
            <person name="Alves J.M."/>
            <person name="Parikh H."/>
            <person name="Huang B."/>
            <person name="Lee V."/>
            <person name="Espinosa-Alvarez O."/>
            <person name="Ortiz P.A."/>
            <person name="Costa-Martins A.G."/>
            <person name="Teixeira M.M."/>
            <person name="Buck G.A."/>
        </authorList>
    </citation>
    <scope>NUCLEOTIDE SEQUENCE [LARGE SCALE GENOMIC DNA]</scope>
    <source>
        <strain evidence="6 7">025E</strain>
    </source>
</reference>
<dbReference type="Gene3D" id="2.160.20.10">
    <property type="entry name" value="Single-stranded right-handed beta-helix, Pectin lyase-like"/>
    <property type="match status" value="7"/>
</dbReference>
<feature type="domain" description="Carbohydrate-binding/sugar hydrolysis" evidence="5">
    <location>
        <begin position="2445"/>
        <end position="2586"/>
    </location>
</feature>
<evidence type="ECO:0000313" key="6">
    <source>
        <dbReference type="EMBL" id="RNF12042.1"/>
    </source>
</evidence>
<dbReference type="PANTHER" id="PTHR22990:SF32">
    <property type="entry name" value="RIGHT HANDED BETA HELIX DOMAIN-CONTAINING PROTEIN"/>
    <property type="match status" value="1"/>
</dbReference>
<keyword evidence="3" id="KW-0833">Ubl conjugation pathway</keyword>
<organism evidence="6 7">
    <name type="scientific">Trypanosoma conorhini</name>
    <dbReference type="NCBI Taxonomy" id="83891"/>
    <lineage>
        <taxon>Eukaryota</taxon>
        <taxon>Discoba</taxon>
        <taxon>Euglenozoa</taxon>
        <taxon>Kinetoplastea</taxon>
        <taxon>Metakinetoplastina</taxon>
        <taxon>Trypanosomatida</taxon>
        <taxon>Trypanosomatidae</taxon>
        <taxon>Trypanosoma</taxon>
    </lineage>
</organism>
<feature type="domain" description="Carbohydrate-binding/sugar hydrolysis" evidence="5">
    <location>
        <begin position="1060"/>
        <end position="1173"/>
    </location>
</feature>
<sequence>MLVDDYVVEERMSVWQKKKVRTYVVNGRSKVSSRRSIAGALAVAKPYDRIELVGGEYFEALSISIPLEIVAAEGEDPCISSRGPCITMTQDVEVYFEHVEFVSKGKGKLESAVALMNGKAVFFRCKMNSILIGGFARPVLENCTVAESYNGYGVQIGGSGGAQISGCTIHTHQMAGVAIDTKGAVVLRDSTIRQPANGGHAVRVQATQSAVDERTPAENLACRKVVVNACRIYVSSEMFRPKEREWGGGEKFVGPPSCVVISRGACPVFKYNELLEGFVGFTFEFSGAAVLEGNSIYNQRHCGILVVVDERSYSSDAKQNVRITGGNVIDRCLIGVDIHCMGKVRTPLATAQETLLPQELPSSRNSFDWIEKVQQLEDENPAAPQSAEEGVPVTVNGRTMALAELKENLRTLAKLVCAGHPSHFSGGEPGEMRAGNTGGNPLRELVQEAFKLSLPLPNTIDCAAQLLRIRGNKGVDILDTRFSGCGLCAIRFGNDGYGLVEDCDFLNCGATAIVVSGGAHPLIVGCKFDNSKGAGVFVDNFANPLIMGNEISQSAEHGIEFRNLSRGIVMGNLIFGNSQSGILVTGGSTTMIVGNVIQHGLSGGATISGESKPVVMLNKFLSNPVAQLLVCEYSMPFIAGNNFVSGQGCGIRFESCSGGTVVDNTLAHNERGIVVELDSDPYVMSNKITHSHRYGVVVGNNGLGTFVANEIGQSGSCNFLVQEGGSPVVRDNAITGGHTGGIAVIAEGGGVMEHNYLGENALGNVILLDRFSDPVIAHNTITNSFSGCGIICGREARGEFLHNRVHKNKQCGVYVIGKANPTFVNNAITYESVGVIISDSGGGTFKANTIHACYGSGIIIQLSGNPVIAGNGISGCFLSGILVSPDSSGTVTENNFFENDVGVQLGSTLGTATLDVEVGFLTNSPATPPSLGARDKKGSLKPRRSVTLSVEGENGGGGRGKLPPTMIRHNKIYANTTCGVLLEEAAYGVLEENEIESNGNCGVVADVGYSERRVREKRDGHPVHGGWKLLQGEAGGGSATLRRNRIHRHKQANIAIVDHAENGIVIAANDVFEAPTGVYVGNGATIHSIEGNTIHGSFDGVYAESGGRGCFENNRIYDCDGVGVYVCDRANPHFKQGNIIENCHISGVFVDAGGRGVFSNAIIRRCVVGVVVYTCLPLSSIVRQEDFLRSGFVTSAPTFRQCSIEEHDLHGVLVLTVATSFPLRNPSYGVAGHSPKSDGLMKTPGVSVFPQFYQNTIRNNRHFGVCHEMYDSSEMRDETHFPPPQEPPAKARRVVKNALFPHHLKRHVENAHRSHFAPRDSLQEALGTSAVLATKEHHEGRMQRQVSFIENTITNCSVGVVVGGSCHPFLLRNRIDHNAFFGMLLRSRAKAVCFGCEVTDNGMAGLYVAQGSLGTFTGGTISRNNGFCRPDGNPHDPRSFAGLPFTRSGFATPSVPVASDESPRVAFKSVLRSMENYANTAAEGLHALCELLAASSVGLSLASGICPSVSLESGMSLGAGPQTDRYDRGWAADGGMGVWLVQGSMMEVRDNVIEANRSVGIFYSRNLQQHHLNLSRFAVAPLDGFPRVPGGEVISGAMRSPREAAAARWVFFTSTVAHSAAGDPARISASPNANHSFTESWRASTPPQSSDVPRQTDAPVYEGDRPYILTRPATVTGNRVTKNGAGIVMHLHHVMTASAVTGGDAAGEADAAEAAAARARRERSPSTAKKSSRRQKKKALLNALPRFGEGGSSAAPTASKEVAEGGKPPREEAETKSLSPQMPTGAPRGGADFSVDMEANHVYENHGVGILCLHVVEAMCGHHVKSRLDLETAVAEYNDVCVKITLRRELMRPKLHFALLAQERMTRHARLNGNEVYRNVLEQLQVTSRYVVISQNCMRTLLQVDTLRQPNASMCSSQALLRIPLFASLMSAAPPGSLMIENNRFRDSEKGLHVVGFVGGNSLLLRHNSFANIAGAAVLLQGHLASATIGGGNVFEANEVGVRVAMPDNGVTAEDVAWMQAMGVNTHVHDNHFCAPKHASVIVEGGGAPPPVFEDNKFSAHMSGSAAFFIAGPNACTRLVRNAFVDNYIPVIIANKAGTSEEGDGSVVVEGNRFTRNFIGLLVADGAAPRLVHNVFEAHYRTGLEIVGEATKPAVQHCMFASNKRSEANAQDAELFRCPENGEVRLGPNLDVVATIVADNTASAVPGRRLPSGVLVSGGGEGGAIHECLFKDNDIGADVVGSVALAEATLGRVCGIRLSSCLFNENNVAGVWVRGEAVSAGRRATVPFSLSSSGDEHEGTVVDGCFFAHNTNDAAGKGDVVAVDGGFAVLRNNLFSGSVHGMKDGTALFERNTFYPEAAEVAVYLHKAARIRLVGNIIRGHKNGFITSPAAWGHVEKNWMVNTSRAVCAAPFCHTFFVRNRIIRAKDCGVLAYGGVFTDNEVCWSPTGVIVQNPMEYKNYSSIPNSEKTAFDALISENRVHSCEGDGILVAGGARIEGNSVFNCKTNMNVICPPNASSGAGVAAISKNALYDGEVGLVMAKGSESVIRDNDIFDNNLLGVWIKAGALGTMQGNSISSSLRDGAFDVEAGADVKVLQNSIRNQFSPSYHKTLPMHREKERQKAAEVLAMELTGLEDAFRELLSRRNALQVVMRAILETMKEEDFTGDSLGTIGSMTLAGQPSRALRSFAQTQNVVELLGLPNTREARRFSMDKTMSISALRASKTVNRRMSQSTSSASREEYRQVLIYVCSTDKETLGSTEIGKAVEAVFTSVSQSSRVMFRAALEANPSGFHASVTAQMPDVIVVTVAAGKKTFNAAELSVFATIERLSRANNTRRRGKKGGVSCVFTLLPAEWRASVEQQASQRKGDAPLTGLEYFAASHNPIYFNFAVSEAFSELVRRLESEAAAQSVSQPDVSISNLRVADAALKPPRGGGGRRSFASAPQIEPVALLPRKLAPARSPMSATPGAREER</sequence>
<proteinExistence type="predicted"/>
<dbReference type="SMART" id="SM00722">
    <property type="entry name" value="CASH"/>
    <property type="match status" value="4"/>
</dbReference>